<dbReference type="Gene3D" id="1.10.1200.10">
    <property type="entry name" value="ACP-like"/>
    <property type="match status" value="1"/>
</dbReference>
<dbReference type="InterPro" id="IPR014030">
    <property type="entry name" value="Ketoacyl_synth_N"/>
</dbReference>
<dbReference type="SMART" id="SM00825">
    <property type="entry name" value="PKS_KS"/>
    <property type="match status" value="1"/>
</dbReference>
<evidence type="ECO:0000256" key="3">
    <source>
        <dbReference type="ARBA" id="ARBA00023268"/>
    </source>
</evidence>
<proteinExistence type="predicted"/>
<keyword evidence="6" id="KW-1185">Reference proteome</keyword>
<feature type="domain" description="Ketosynthase family 3 (KS3)" evidence="4">
    <location>
        <begin position="5"/>
        <end position="217"/>
    </location>
</feature>
<evidence type="ECO:0000313" key="5">
    <source>
        <dbReference type="EMBL" id="GGL16355.1"/>
    </source>
</evidence>
<evidence type="ECO:0000259" key="4">
    <source>
        <dbReference type="PROSITE" id="PS52004"/>
    </source>
</evidence>
<dbReference type="GO" id="GO:0006633">
    <property type="term" value="P:fatty acid biosynthetic process"/>
    <property type="evidence" value="ECO:0007669"/>
    <property type="project" value="TreeGrafter"/>
</dbReference>
<sequence>MVEPGHVVAIVGMSCRMPGAADLEKFWRLLRDGRDAIGTAPADRPDIDETAGFLDSASEFDADFFGVPPNEARSIDPHQLLGLELSWEALEDASYQDLRGARAAIELRNRLAEGTGMALPSTLVFDYPTATAVATFLGSHWADKSTIATVDDQIAALRSLLATLPSAGEKERLAERIRATLAAALGEHESDADGARAAVEEASADELFALIDQQITR</sequence>
<dbReference type="AlphaFoldDB" id="A0A917RNM7"/>
<dbReference type="Proteomes" id="UP000638263">
    <property type="component" value="Unassembled WGS sequence"/>
</dbReference>
<dbReference type="PROSITE" id="PS52004">
    <property type="entry name" value="KS3_2"/>
    <property type="match status" value="1"/>
</dbReference>
<reference evidence="5" key="2">
    <citation type="submission" date="2020-09" db="EMBL/GenBank/DDBJ databases">
        <authorList>
            <person name="Sun Q."/>
            <person name="Zhou Y."/>
        </authorList>
    </citation>
    <scope>NUCLEOTIDE SEQUENCE</scope>
    <source>
        <strain evidence="5">CGMCC 4.3508</strain>
    </source>
</reference>
<accession>A0A917RNM7</accession>
<dbReference type="Gene3D" id="3.40.47.10">
    <property type="match status" value="1"/>
</dbReference>
<dbReference type="EMBL" id="BMMH01000006">
    <property type="protein sequence ID" value="GGL16355.1"/>
    <property type="molecule type" value="Genomic_DNA"/>
</dbReference>
<keyword evidence="3" id="KW-0511">Multifunctional enzyme</keyword>
<protein>
    <recommendedName>
        <fullName evidence="4">Ketosynthase family 3 (KS3) domain-containing protein</fullName>
    </recommendedName>
</protein>
<evidence type="ECO:0000313" key="6">
    <source>
        <dbReference type="Proteomes" id="UP000638263"/>
    </source>
</evidence>
<dbReference type="SUPFAM" id="SSF53901">
    <property type="entry name" value="Thiolase-like"/>
    <property type="match status" value="1"/>
</dbReference>
<dbReference type="InterPro" id="IPR016039">
    <property type="entry name" value="Thiolase-like"/>
</dbReference>
<gene>
    <name evidence="5" type="ORF">GCM10011588_33800</name>
</gene>
<dbReference type="PANTHER" id="PTHR43775:SF37">
    <property type="entry name" value="SI:DKEY-61P9.11"/>
    <property type="match status" value="1"/>
</dbReference>
<dbReference type="InterPro" id="IPR036736">
    <property type="entry name" value="ACP-like_sf"/>
</dbReference>
<comment type="caution">
    <text evidence="5">The sequence shown here is derived from an EMBL/GenBank/DDBJ whole genome shotgun (WGS) entry which is preliminary data.</text>
</comment>
<keyword evidence="1" id="KW-0596">Phosphopantetheine</keyword>
<name>A0A917RNM7_9NOCA</name>
<organism evidence="5 6">
    <name type="scientific">Nocardia jinanensis</name>
    <dbReference type="NCBI Taxonomy" id="382504"/>
    <lineage>
        <taxon>Bacteria</taxon>
        <taxon>Bacillati</taxon>
        <taxon>Actinomycetota</taxon>
        <taxon>Actinomycetes</taxon>
        <taxon>Mycobacteriales</taxon>
        <taxon>Nocardiaceae</taxon>
        <taxon>Nocardia</taxon>
    </lineage>
</organism>
<dbReference type="InterPro" id="IPR020841">
    <property type="entry name" value="PKS_Beta-ketoAc_synthase_dom"/>
</dbReference>
<evidence type="ECO:0000256" key="1">
    <source>
        <dbReference type="ARBA" id="ARBA00022450"/>
    </source>
</evidence>
<dbReference type="RefSeq" id="WP_229718830.1">
    <property type="nucleotide sequence ID" value="NZ_BMMH01000006.1"/>
</dbReference>
<evidence type="ECO:0000256" key="2">
    <source>
        <dbReference type="ARBA" id="ARBA00022553"/>
    </source>
</evidence>
<dbReference type="InterPro" id="IPR050091">
    <property type="entry name" value="PKS_NRPS_Biosynth_Enz"/>
</dbReference>
<dbReference type="PANTHER" id="PTHR43775">
    <property type="entry name" value="FATTY ACID SYNTHASE"/>
    <property type="match status" value="1"/>
</dbReference>
<dbReference type="Pfam" id="PF00109">
    <property type="entry name" value="ketoacyl-synt"/>
    <property type="match status" value="1"/>
</dbReference>
<dbReference type="SUPFAM" id="SSF47336">
    <property type="entry name" value="ACP-like"/>
    <property type="match status" value="1"/>
</dbReference>
<keyword evidence="2" id="KW-0597">Phosphoprotein</keyword>
<reference evidence="5" key="1">
    <citation type="journal article" date="2014" name="Int. J. Syst. Evol. Microbiol.">
        <title>Complete genome sequence of Corynebacterium casei LMG S-19264T (=DSM 44701T), isolated from a smear-ripened cheese.</title>
        <authorList>
            <consortium name="US DOE Joint Genome Institute (JGI-PGF)"/>
            <person name="Walter F."/>
            <person name="Albersmeier A."/>
            <person name="Kalinowski J."/>
            <person name="Ruckert C."/>
        </authorList>
    </citation>
    <scope>NUCLEOTIDE SEQUENCE</scope>
    <source>
        <strain evidence="5">CGMCC 4.3508</strain>
    </source>
</reference>
<dbReference type="GO" id="GO:0004312">
    <property type="term" value="F:fatty acid synthase activity"/>
    <property type="evidence" value="ECO:0007669"/>
    <property type="project" value="TreeGrafter"/>
</dbReference>